<evidence type="ECO:0000313" key="9">
    <source>
        <dbReference type="Proteomes" id="UP000029867"/>
    </source>
</evidence>
<keyword evidence="6" id="KW-0812">Transmembrane</keyword>
<evidence type="ECO:0000256" key="4">
    <source>
        <dbReference type="ARBA" id="ARBA00022827"/>
    </source>
</evidence>
<dbReference type="PANTHER" id="PTHR10961:SF15">
    <property type="entry name" value="FAD DEPENDENT OXIDOREDUCTASE DOMAIN-CONTAINING PROTEIN"/>
    <property type="match status" value="1"/>
</dbReference>
<dbReference type="PANTHER" id="PTHR10961">
    <property type="entry name" value="PEROXISOMAL SARCOSINE OXIDASE"/>
    <property type="match status" value="1"/>
</dbReference>
<feature type="transmembrane region" description="Helical" evidence="6">
    <location>
        <begin position="7"/>
        <end position="24"/>
    </location>
</feature>
<evidence type="ECO:0000313" key="8">
    <source>
        <dbReference type="EMBL" id="KGK37014.1"/>
    </source>
</evidence>
<dbReference type="AlphaFoldDB" id="A0A099NYC2"/>
<name>A0A099NYC2_PICKU</name>
<evidence type="ECO:0000256" key="1">
    <source>
        <dbReference type="ARBA" id="ARBA00001974"/>
    </source>
</evidence>
<feature type="domain" description="FAD dependent oxidoreductase" evidence="7">
    <location>
        <begin position="6"/>
        <end position="412"/>
    </location>
</feature>
<sequence>MDKDKRIIVLGAGVMGLSTTLSLLENGYKDISLYDKRDYFAKRYSYFDGCDSPSSDLNKIFRSSYGAEVHYQKMSFLSREKFQRWNREIAEQKWEGGEPIYLNTGNVHLTDRGELPEFERLTLENMPEHSIHITDADAGERAVKQGLDPCSVDPFDMRRKGKNLQGVLDTTGGMTLADKSCRWVLEKCIAMGKDRLKTFFGDCGTFKELLLEFNSKTLKRKCVGIKTLDNEAHKCDHLIVCVGPWTTEVIPEASEKLEATGGSVCLIKITDEKLKERFNQSKFPTWTYKVRDGAIGGLYGFPCTGGYLKIGYRGLKWINPQNGLNSKVKTKWSPDETETNIPLFALKQIKNFVREHIPEIPKITMTRLCWYSDSEDNDYLISFCPYYDENSVFVMGGDSGHAFMMLGSIGDVAVGIINGTGNKLFEDLFSWERERPKLNPINGGKEDPRCLEDTVMATPKDWYIHEPPKL</sequence>
<gene>
    <name evidence="8" type="ORF">JL09_g3854</name>
</gene>
<dbReference type="Proteomes" id="UP000029867">
    <property type="component" value="Unassembled WGS sequence"/>
</dbReference>
<dbReference type="GO" id="GO:0008115">
    <property type="term" value="F:sarcosine oxidase activity"/>
    <property type="evidence" value="ECO:0007669"/>
    <property type="project" value="TreeGrafter"/>
</dbReference>
<proteinExistence type="inferred from homology"/>
<reference evidence="9" key="1">
    <citation type="journal article" date="2014" name="Microb. Cell Fact.">
        <title>Exploiting Issatchenkia orientalis SD108 for succinic acid production.</title>
        <authorList>
            <person name="Xiao H."/>
            <person name="Shao Z."/>
            <person name="Jiang Y."/>
            <person name="Dole S."/>
            <person name="Zhao H."/>
        </authorList>
    </citation>
    <scope>NUCLEOTIDE SEQUENCE [LARGE SCALE GENOMIC DNA]</scope>
    <source>
        <strain evidence="9">SD108</strain>
    </source>
</reference>
<dbReference type="GO" id="GO:0050660">
    <property type="term" value="F:flavin adenine dinucleotide binding"/>
    <property type="evidence" value="ECO:0007669"/>
    <property type="project" value="InterPro"/>
</dbReference>
<dbReference type="EMBL" id="JQFK01000046">
    <property type="protein sequence ID" value="KGK37014.1"/>
    <property type="molecule type" value="Genomic_DNA"/>
</dbReference>
<accession>A0A099NYC2</accession>
<dbReference type="InterPro" id="IPR036188">
    <property type="entry name" value="FAD/NAD-bd_sf"/>
</dbReference>
<protein>
    <recommendedName>
        <fullName evidence="7">FAD dependent oxidoreductase domain-containing protein</fullName>
    </recommendedName>
</protein>
<evidence type="ECO:0000256" key="2">
    <source>
        <dbReference type="ARBA" id="ARBA00010989"/>
    </source>
</evidence>
<dbReference type="VEuPathDB" id="FungiDB:C5L36_0C00100"/>
<comment type="caution">
    <text evidence="8">The sequence shown here is derived from an EMBL/GenBank/DDBJ whole genome shotgun (WGS) entry which is preliminary data.</text>
</comment>
<keyword evidence="4" id="KW-0274">FAD</keyword>
<dbReference type="InterPro" id="IPR045170">
    <property type="entry name" value="MTOX"/>
</dbReference>
<evidence type="ECO:0000256" key="5">
    <source>
        <dbReference type="ARBA" id="ARBA00023002"/>
    </source>
</evidence>
<keyword evidence="6" id="KW-0472">Membrane</keyword>
<evidence type="ECO:0000256" key="3">
    <source>
        <dbReference type="ARBA" id="ARBA00022630"/>
    </source>
</evidence>
<evidence type="ECO:0000259" key="7">
    <source>
        <dbReference type="Pfam" id="PF01266"/>
    </source>
</evidence>
<dbReference type="Pfam" id="PF01266">
    <property type="entry name" value="DAO"/>
    <property type="match status" value="1"/>
</dbReference>
<organism evidence="8 9">
    <name type="scientific">Pichia kudriavzevii</name>
    <name type="common">Yeast</name>
    <name type="synonym">Issatchenkia orientalis</name>
    <dbReference type="NCBI Taxonomy" id="4909"/>
    <lineage>
        <taxon>Eukaryota</taxon>
        <taxon>Fungi</taxon>
        <taxon>Dikarya</taxon>
        <taxon>Ascomycota</taxon>
        <taxon>Saccharomycotina</taxon>
        <taxon>Pichiomycetes</taxon>
        <taxon>Pichiales</taxon>
        <taxon>Pichiaceae</taxon>
        <taxon>Pichia</taxon>
    </lineage>
</organism>
<evidence type="ECO:0000256" key="6">
    <source>
        <dbReference type="SAM" id="Phobius"/>
    </source>
</evidence>
<keyword evidence="3" id="KW-0285">Flavoprotein</keyword>
<dbReference type="eggNOG" id="KOG2820">
    <property type="taxonomic scope" value="Eukaryota"/>
</dbReference>
<dbReference type="Gene3D" id="3.50.50.60">
    <property type="entry name" value="FAD/NAD(P)-binding domain"/>
    <property type="match status" value="1"/>
</dbReference>
<comment type="cofactor">
    <cofactor evidence="1">
        <name>FAD</name>
        <dbReference type="ChEBI" id="CHEBI:57692"/>
    </cofactor>
</comment>
<dbReference type="Gene3D" id="3.30.9.10">
    <property type="entry name" value="D-Amino Acid Oxidase, subunit A, domain 2"/>
    <property type="match status" value="1"/>
</dbReference>
<dbReference type="HOGENOM" id="CLU_007884_0_0_1"/>
<keyword evidence="6" id="KW-1133">Transmembrane helix</keyword>
<dbReference type="SUPFAM" id="SSF51905">
    <property type="entry name" value="FAD/NAD(P)-binding domain"/>
    <property type="match status" value="1"/>
</dbReference>
<dbReference type="InterPro" id="IPR006076">
    <property type="entry name" value="FAD-dep_OxRdtase"/>
</dbReference>
<comment type="similarity">
    <text evidence="2">Belongs to the MSOX/MTOX family.</text>
</comment>
<keyword evidence="5" id="KW-0560">Oxidoreductase</keyword>